<feature type="compositionally biased region" description="Basic and acidic residues" evidence="4">
    <location>
        <begin position="113"/>
        <end position="130"/>
    </location>
</feature>
<evidence type="ECO:0008006" key="9">
    <source>
        <dbReference type="Google" id="ProtNLM"/>
    </source>
</evidence>
<dbReference type="GO" id="GO:0003700">
    <property type="term" value="F:DNA-binding transcription factor activity"/>
    <property type="evidence" value="ECO:0007669"/>
    <property type="project" value="TreeGrafter"/>
</dbReference>
<dbReference type="PANTHER" id="PTHR46380">
    <property type="entry name" value="CYCLIN-D-BINDING MYB-LIKE TRANSCRIPTION FACTOR 1"/>
    <property type="match status" value="1"/>
</dbReference>
<sequence>MEGLALGENYGLFLPHAGPSTYRRRSSTPNSHGALNEGAINVDERAEDSGRSSKEIKRLRKLERAQAKAMRAAKDARTALVHENEAGDFDVSATDERDRKPKESVIEKKRRVERRDLENVGAIHGDEMPPRGRKSKSQSGWKKAKRPPQPPVPSSDPEDPFTSSPDKLPPSSLPSSPDNRIDPRLDFPPSSPPLRFPGRSGRIFSAKHPEVNGKDPFAKLLFADEQGTCQPISEGHPAEHKTKNHKSQSSVPHPGEKPPAGAASKKSKKDSRSGKPDRLMDVGTAKVPDDIVSSSKGAATGLPPRKRRKKIGETETYEELRKEFRKPAAMHQWLASKWVNLGELKRLEERGIIQYKKGKFSDAEKAAIREYLTTFKQVNRVDQAELVELIHAKGRFSERKEFPKFWPEVAAVVPGRPVKYVKDHVKRVFDPLARKGPWTPKEDELLTRAQQSHPNQWAKISQIVERPELDCRCRWRDELQHVDTKQEGHWTQDESTRLIEIVMELNTSLGQDPHGSEAPWDLVVEKMNGQRTRTQCRKKWQAELRFTAAQLPKPPARVKRKKRKETASASGVSQAQGADASAREHKVKKHKVMPKVPKSPAQPTKSRIKSRETVDSDLDA</sequence>
<name>A0A1Y1UG97_9TREE</name>
<dbReference type="STRING" id="4999.A0A1Y1UG97"/>
<evidence type="ECO:0000256" key="1">
    <source>
        <dbReference type="ARBA" id="ARBA00004123"/>
    </source>
</evidence>
<feature type="compositionally biased region" description="Low complexity" evidence="4">
    <location>
        <begin position="567"/>
        <end position="580"/>
    </location>
</feature>
<dbReference type="GeneID" id="33557540"/>
<dbReference type="InterPro" id="IPR017930">
    <property type="entry name" value="Myb_dom"/>
</dbReference>
<dbReference type="CDD" id="cd00167">
    <property type="entry name" value="SANT"/>
    <property type="match status" value="2"/>
</dbReference>
<feature type="region of interest" description="Disordered" evidence="4">
    <location>
        <begin position="546"/>
        <end position="620"/>
    </location>
</feature>
<keyword evidence="8" id="KW-1185">Reference proteome</keyword>
<organism evidence="7 8">
    <name type="scientific">Kockovaella imperatae</name>
    <dbReference type="NCBI Taxonomy" id="4999"/>
    <lineage>
        <taxon>Eukaryota</taxon>
        <taxon>Fungi</taxon>
        <taxon>Dikarya</taxon>
        <taxon>Basidiomycota</taxon>
        <taxon>Agaricomycotina</taxon>
        <taxon>Tremellomycetes</taxon>
        <taxon>Tremellales</taxon>
        <taxon>Cuniculitremaceae</taxon>
        <taxon>Kockovaella</taxon>
    </lineage>
</organism>
<keyword evidence="3" id="KW-0539">Nucleus</keyword>
<dbReference type="InParanoid" id="A0A1Y1UG97"/>
<feature type="domain" description="Myb-like" evidence="5">
    <location>
        <begin position="482"/>
        <end position="544"/>
    </location>
</feature>
<feature type="compositionally biased region" description="Basic and acidic residues" evidence="4">
    <location>
        <begin position="42"/>
        <end position="85"/>
    </location>
</feature>
<feature type="compositionally biased region" description="Basic residues" evidence="4">
    <location>
        <begin position="131"/>
        <end position="146"/>
    </location>
</feature>
<accession>A0A1Y1UG97</accession>
<keyword evidence="2" id="KW-0238">DNA-binding</keyword>
<dbReference type="PROSITE" id="PS51294">
    <property type="entry name" value="HTH_MYB"/>
    <property type="match status" value="1"/>
</dbReference>
<dbReference type="InterPro" id="IPR001005">
    <property type="entry name" value="SANT/Myb"/>
</dbReference>
<dbReference type="InterPro" id="IPR051651">
    <property type="entry name" value="DMTF1_DNA-bind_reg"/>
</dbReference>
<dbReference type="PROSITE" id="PS50090">
    <property type="entry name" value="MYB_LIKE"/>
    <property type="match status" value="2"/>
</dbReference>
<feature type="compositionally biased region" description="Basic and acidic residues" evidence="4">
    <location>
        <begin position="94"/>
        <end position="107"/>
    </location>
</feature>
<dbReference type="InterPro" id="IPR009057">
    <property type="entry name" value="Homeodomain-like_sf"/>
</dbReference>
<dbReference type="SUPFAM" id="SSF46689">
    <property type="entry name" value="Homeodomain-like"/>
    <property type="match status" value="2"/>
</dbReference>
<feature type="region of interest" description="Disordered" evidence="4">
    <location>
        <begin position="15"/>
        <end position="306"/>
    </location>
</feature>
<dbReference type="Pfam" id="PF00249">
    <property type="entry name" value="Myb_DNA-binding"/>
    <property type="match status" value="2"/>
</dbReference>
<proteinExistence type="predicted"/>
<comment type="subcellular location">
    <subcellularLocation>
        <location evidence="1">Nucleus</location>
    </subcellularLocation>
</comment>
<dbReference type="OrthoDB" id="39591at2759"/>
<reference evidence="7 8" key="1">
    <citation type="submission" date="2017-03" db="EMBL/GenBank/DDBJ databases">
        <title>Widespread Adenine N6-methylation of Active Genes in Fungi.</title>
        <authorList>
            <consortium name="DOE Joint Genome Institute"/>
            <person name="Mondo S.J."/>
            <person name="Dannebaum R.O."/>
            <person name="Kuo R.C."/>
            <person name="Louie K.B."/>
            <person name="Bewick A.J."/>
            <person name="Labutti K."/>
            <person name="Haridas S."/>
            <person name="Kuo A."/>
            <person name="Salamov A."/>
            <person name="Ahrendt S.R."/>
            <person name="Lau R."/>
            <person name="Bowen B.P."/>
            <person name="Lipzen A."/>
            <person name="Sullivan W."/>
            <person name="Andreopoulos W.B."/>
            <person name="Clum A."/>
            <person name="Lindquist E."/>
            <person name="Daum C."/>
            <person name="Northen T.R."/>
            <person name="Ramamoorthy G."/>
            <person name="Schmitz R.J."/>
            <person name="Gryganskyi A."/>
            <person name="Culley D."/>
            <person name="Magnuson J."/>
            <person name="James T.Y."/>
            <person name="O'Malley M.A."/>
            <person name="Stajich J.E."/>
            <person name="Spatafora J.W."/>
            <person name="Visel A."/>
            <person name="Grigoriev I.V."/>
        </authorList>
    </citation>
    <scope>NUCLEOTIDE SEQUENCE [LARGE SCALE GENOMIC DNA]</scope>
    <source>
        <strain evidence="7 8">NRRL Y-17943</strain>
    </source>
</reference>
<protein>
    <recommendedName>
        <fullName evidence="9">Homeodomain-like protein</fullName>
    </recommendedName>
</protein>
<evidence type="ECO:0000259" key="5">
    <source>
        <dbReference type="PROSITE" id="PS50090"/>
    </source>
</evidence>
<dbReference type="Proteomes" id="UP000193218">
    <property type="component" value="Unassembled WGS sequence"/>
</dbReference>
<feature type="compositionally biased region" description="Basic and acidic residues" evidence="4">
    <location>
        <begin position="207"/>
        <end position="217"/>
    </location>
</feature>
<dbReference type="RefSeq" id="XP_021871128.1">
    <property type="nucleotide sequence ID" value="XM_022015731.1"/>
</dbReference>
<feature type="compositionally biased region" description="Basic and acidic residues" evidence="4">
    <location>
        <begin position="270"/>
        <end position="280"/>
    </location>
</feature>
<dbReference type="Gene3D" id="1.10.10.60">
    <property type="entry name" value="Homeodomain-like"/>
    <property type="match status" value="2"/>
</dbReference>
<evidence type="ECO:0000256" key="2">
    <source>
        <dbReference type="ARBA" id="ARBA00023125"/>
    </source>
</evidence>
<gene>
    <name evidence="7" type="ORF">BD324DRAFT_624745</name>
</gene>
<feature type="domain" description="HTH myb-type" evidence="6">
    <location>
        <begin position="430"/>
        <end position="483"/>
    </location>
</feature>
<evidence type="ECO:0000259" key="6">
    <source>
        <dbReference type="PROSITE" id="PS51294"/>
    </source>
</evidence>
<dbReference type="GO" id="GO:0000976">
    <property type="term" value="F:transcription cis-regulatory region binding"/>
    <property type="evidence" value="ECO:0007669"/>
    <property type="project" value="TreeGrafter"/>
</dbReference>
<evidence type="ECO:0000313" key="8">
    <source>
        <dbReference type="Proteomes" id="UP000193218"/>
    </source>
</evidence>
<comment type="caution">
    <text evidence="7">The sequence shown here is derived from an EMBL/GenBank/DDBJ whole genome shotgun (WGS) entry which is preliminary data.</text>
</comment>
<dbReference type="EMBL" id="NBSH01000006">
    <property type="protein sequence ID" value="ORX37090.1"/>
    <property type="molecule type" value="Genomic_DNA"/>
</dbReference>
<dbReference type="PANTHER" id="PTHR46380:SF2">
    <property type="entry name" value="CYCLIN-D-BINDING MYB-LIKE TRANSCRIPTION FACTOR 1"/>
    <property type="match status" value="1"/>
</dbReference>
<dbReference type="GO" id="GO:0005634">
    <property type="term" value="C:nucleus"/>
    <property type="evidence" value="ECO:0007669"/>
    <property type="project" value="UniProtKB-SubCell"/>
</dbReference>
<dbReference type="AlphaFoldDB" id="A0A1Y1UG97"/>
<evidence type="ECO:0000313" key="7">
    <source>
        <dbReference type="EMBL" id="ORX37090.1"/>
    </source>
</evidence>
<evidence type="ECO:0000256" key="3">
    <source>
        <dbReference type="ARBA" id="ARBA00023242"/>
    </source>
</evidence>
<feature type="domain" description="Myb-like" evidence="5">
    <location>
        <begin position="430"/>
        <end position="479"/>
    </location>
</feature>
<evidence type="ECO:0000256" key="4">
    <source>
        <dbReference type="SAM" id="MobiDB-lite"/>
    </source>
</evidence>
<dbReference type="SMART" id="SM00717">
    <property type="entry name" value="SANT"/>
    <property type="match status" value="3"/>
</dbReference>